<evidence type="ECO:0000256" key="2">
    <source>
        <dbReference type="SAM" id="MobiDB-lite"/>
    </source>
</evidence>
<feature type="region of interest" description="Disordered" evidence="2">
    <location>
        <begin position="1"/>
        <end position="20"/>
    </location>
</feature>
<feature type="compositionally biased region" description="Polar residues" evidence="2">
    <location>
        <begin position="7"/>
        <end position="20"/>
    </location>
</feature>
<keyword evidence="1" id="KW-0175">Coiled coil</keyword>
<accession>A0A1F6WVE7</accession>
<comment type="caution">
    <text evidence="3">The sequence shown here is derived from an EMBL/GenBank/DDBJ whole genome shotgun (WGS) entry which is preliminary data.</text>
</comment>
<evidence type="ECO:0000313" key="3">
    <source>
        <dbReference type="EMBL" id="OGI85849.1"/>
    </source>
</evidence>
<protein>
    <submittedName>
        <fullName evidence="3">Uncharacterized protein</fullName>
    </submittedName>
</protein>
<evidence type="ECO:0000313" key="4">
    <source>
        <dbReference type="Proteomes" id="UP000179352"/>
    </source>
</evidence>
<dbReference type="AlphaFoldDB" id="A0A1F6WVE7"/>
<organism evidence="3 4">
    <name type="scientific">Candidatus Nomurabacteria bacterium RIFCSPLOWO2_01_FULL_39_17</name>
    <dbReference type="NCBI Taxonomy" id="1801770"/>
    <lineage>
        <taxon>Bacteria</taxon>
        <taxon>Candidatus Nomuraibacteriota</taxon>
    </lineage>
</organism>
<gene>
    <name evidence="3" type="ORF">A3A01_01210</name>
</gene>
<dbReference type="STRING" id="1801770.A3A01_01210"/>
<name>A0A1F6WVE7_9BACT</name>
<evidence type="ECO:0000256" key="1">
    <source>
        <dbReference type="SAM" id="Coils"/>
    </source>
</evidence>
<dbReference type="Proteomes" id="UP000179352">
    <property type="component" value="Unassembled WGS sequence"/>
</dbReference>
<feature type="coiled-coil region" evidence="1">
    <location>
        <begin position="61"/>
        <end position="88"/>
    </location>
</feature>
<proteinExistence type="predicted"/>
<dbReference type="EMBL" id="MFUU01000016">
    <property type="protein sequence ID" value="OGI85849.1"/>
    <property type="molecule type" value="Genomic_DNA"/>
</dbReference>
<reference evidence="3 4" key="1">
    <citation type="journal article" date="2016" name="Nat. Commun.">
        <title>Thousands of microbial genomes shed light on interconnected biogeochemical processes in an aquifer system.</title>
        <authorList>
            <person name="Anantharaman K."/>
            <person name="Brown C.T."/>
            <person name="Hug L.A."/>
            <person name="Sharon I."/>
            <person name="Castelle C.J."/>
            <person name="Probst A.J."/>
            <person name="Thomas B.C."/>
            <person name="Singh A."/>
            <person name="Wilkins M.J."/>
            <person name="Karaoz U."/>
            <person name="Brodie E.L."/>
            <person name="Williams K.H."/>
            <person name="Hubbard S.S."/>
            <person name="Banfield J.F."/>
        </authorList>
    </citation>
    <scope>NUCLEOTIDE SEQUENCE [LARGE SCALE GENOMIC DNA]</scope>
</reference>
<sequence length="88" mass="9879">MPEKTPETGTTGAESLSPQEISERLDSLAKKLDGSDWGARVRYMQEILKGPNAKTFSKQELISLKRIINNLELALTEFEEHIEFAETA</sequence>